<protein>
    <submittedName>
        <fullName evidence="1">Uncharacterized protein</fullName>
    </submittedName>
</protein>
<dbReference type="Proteomes" id="UP000005413">
    <property type="component" value="Unassembled WGS sequence"/>
</dbReference>
<reference evidence="1 2" key="1">
    <citation type="journal article" date="2012" name="BMC Genomics">
        <title>Comparative genomic analysis of the genus Staphylococcus including Staphylococcus aureus and its newly described sister species Staphylococcus simiae.</title>
        <authorList>
            <person name="Suzuki H."/>
            <person name="Lefebure T."/>
            <person name="Pavinski Bitar P."/>
            <person name="Stanhope M.J."/>
        </authorList>
    </citation>
    <scope>NUCLEOTIDE SEQUENCE [LARGE SCALE GENOMIC DNA]</scope>
    <source>
        <strain evidence="1 2">CCM 7213</strain>
    </source>
</reference>
<evidence type="ECO:0000313" key="1">
    <source>
        <dbReference type="EMBL" id="EHJ08597.1"/>
    </source>
</evidence>
<feature type="non-terminal residue" evidence="1">
    <location>
        <position position="35"/>
    </location>
</feature>
<sequence length="35" mass="3889">CAGDLRGLLMVALRSQGNWRWEGPLGTPLGLVHWK</sequence>
<name>G5JGT9_9STAP</name>
<proteinExistence type="predicted"/>
<dbReference type="AlphaFoldDB" id="G5JGT9"/>
<evidence type="ECO:0000313" key="2">
    <source>
        <dbReference type="Proteomes" id="UP000005413"/>
    </source>
</evidence>
<feature type="non-terminal residue" evidence="1">
    <location>
        <position position="1"/>
    </location>
</feature>
<gene>
    <name evidence="1" type="ORF">SS7213T_03310</name>
</gene>
<accession>G5JGT9</accession>
<comment type="caution">
    <text evidence="1">The sequence shown here is derived from an EMBL/GenBank/DDBJ whole genome shotgun (WGS) entry which is preliminary data.</text>
</comment>
<organism evidence="1 2">
    <name type="scientific">Staphylococcus simiae CCM 7213 = CCUG 51256</name>
    <dbReference type="NCBI Taxonomy" id="911238"/>
    <lineage>
        <taxon>Bacteria</taxon>
        <taxon>Bacillati</taxon>
        <taxon>Bacillota</taxon>
        <taxon>Bacilli</taxon>
        <taxon>Bacillales</taxon>
        <taxon>Staphylococcaceae</taxon>
        <taxon>Staphylococcus</taxon>
    </lineage>
</organism>
<keyword evidence="2" id="KW-1185">Reference proteome</keyword>
<dbReference type="EMBL" id="AEUN01000215">
    <property type="protein sequence ID" value="EHJ08597.1"/>
    <property type="molecule type" value="Genomic_DNA"/>
</dbReference>